<dbReference type="Proteomes" id="UP000238348">
    <property type="component" value="Chromosome"/>
</dbReference>
<evidence type="ECO:0000313" key="2">
    <source>
        <dbReference type="EMBL" id="AUX39982.1"/>
    </source>
</evidence>
<proteinExistence type="predicted"/>
<name>A0A2L0EL48_SORCE</name>
<reference evidence="2 3" key="1">
    <citation type="submission" date="2015-09" db="EMBL/GenBank/DDBJ databases">
        <title>Sorangium comparison.</title>
        <authorList>
            <person name="Zaburannyi N."/>
            <person name="Bunk B."/>
            <person name="Overmann J."/>
            <person name="Mueller R."/>
        </authorList>
    </citation>
    <scope>NUCLEOTIDE SEQUENCE [LARGE SCALE GENOMIC DNA]</scope>
    <source>
        <strain evidence="2 3">So ce26</strain>
    </source>
</reference>
<evidence type="ECO:0000313" key="3">
    <source>
        <dbReference type="Proteomes" id="UP000238348"/>
    </source>
</evidence>
<dbReference type="InterPro" id="IPR013154">
    <property type="entry name" value="ADH-like_N"/>
</dbReference>
<dbReference type="InterPro" id="IPR020843">
    <property type="entry name" value="ER"/>
</dbReference>
<dbReference type="Pfam" id="PF08240">
    <property type="entry name" value="ADH_N"/>
    <property type="match status" value="1"/>
</dbReference>
<feature type="domain" description="Enoyl reductase (ER)" evidence="1">
    <location>
        <begin position="11"/>
        <end position="334"/>
    </location>
</feature>
<dbReference type="SMART" id="SM00829">
    <property type="entry name" value="PKS_ER"/>
    <property type="match status" value="1"/>
</dbReference>
<dbReference type="PANTHER" id="PTHR45033">
    <property type="match status" value="1"/>
</dbReference>
<evidence type="ECO:0000259" key="1">
    <source>
        <dbReference type="SMART" id="SM00829"/>
    </source>
</evidence>
<dbReference type="SUPFAM" id="SSF51735">
    <property type="entry name" value="NAD(P)-binding Rossmann-fold domains"/>
    <property type="match status" value="1"/>
</dbReference>
<dbReference type="InterPro" id="IPR036291">
    <property type="entry name" value="NAD(P)-bd_dom_sf"/>
</dbReference>
<dbReference type="Pfam" id="PF00107">
    <property type="entry name" value="ADH_zinc_N"/>
    <property type="match status" value="1"/>
</dbReference>
<organism evidence="2 3">
    <name type="scientific">Sorangium cellulosum</name>
    <name type="common">Polyangium cellulosum</name>
    <dbReference type="NCBI Taxonomy" id="56"/>
    <lineage>
        <taxon>Bacteria</taxon>
        <taxon>Pseudomonadati</taxon>
        <taxon>Myxococcota</taxon>
        <taxon>Polyangia</taxon>
        <taxon>Polyangiales</taxon>
        <taxon>Polyangiaceae</taxon>
        <taxon>Sorangium</taxon>
    </lineage>
</organism>
<dbReference type="PANTHER" id="PTHR45033:SF2">
    <property type="entry name" value="ZINC-TYPE ALCOHOL DEHYDROGENASE-LIKE PROTEIN C1773.06C"/>
    <property type="match status" value="1"/>
</dbReference>
<dbReference type="RefSeq" id="WP_104977860.1">
    <property type="nucleotide sequence ID" value="NZ_CP012673.1"/>
</dbReference>
<dbReference type="Gene3D" id="3.90.180.10">
    <property type="entry name" value="Medium-chain alcohol dehydrogenases, catalytic domain"/>
    <property type="match status" value="1"/>
</dbReference>
<dbReference type="CDD" id="cd08276">
    <property type="entry name" value="MDR7"/>
    <property type="match status" value="1"/>
</dbReference>
<gene>
    <name evidence="2" type="ORF">SOCE26_013770</name>
</gene>
<dbReference type="Gene3D" id="3.40.50.720">
    <property type="entry name" value="NAD(P)-binding Rossmann-like Domain"/>
    <property type="match status" value="1"/>
</dbReference>
<sequence length="337" mass="35412">MKAWIVEGKFGIASLKLAEREAPRPRAGEVLVRVRAASINYRDLMVIDGVYNPTQPLPFIPVSDGAGEVVAVGEGVARVRVGDRVAGAFIQGWPGGRGAPEVMLGSTLGSPRDGVLAEYALFDEGGAVVLPKHLSFEEASTLPIAGVTAWRALFVDAAVRAGDTVLVQGTGGVAVFAIQLARAAGARVIVTSSSDEKLARAREIGAHDTINYKATPAWDERALELTGGVGADVVVDVAGSTLPRSLNALRPGGQVSLIGLLAGATAQVDVVRMLQKKARIQGIYVGSREDFDDLNRALVQHRIRPVVDRAYSFEEAPAAIEALRGAAHFGKLVIRGA</sequence>
<dbReference type="InterPro" id="IPR013149">
    <property type="entry name" value="ADH-like_C"/>
</dbReference>
<protein>
    <submittedName>
        <fullName evidence="2">NADPH:quinone oxidoreductase</fullName>
    </submittedName>
</protein>
<dbReference type="SUPFAM" id="SSF50129">
    <property type="entry name" value="GroES-like"/>
    <property type="match status" value="1"/>
</dbReference>
<dbReference type="OrthoDB" id="9780520at2"/>
<dbReference type="AlphaFoldDB" id="A0A2L0EL48"/>
<dbReference type="EMBL" id="CP012673">
    <property type="protein sequence ID" value="AUX39982.1"/>
    <property type="molecule type" value="Genomic_DNA"/>
</dbReference>
<accession>A0A2L0EL48</accession>
<dbReference type="InterPro" id="IPR052711">
    <property type="entry name" value="Zinc_ADH-like"/>
</dbReference>
<dbReference type="GO" id="GO:0016491">
    <property type="term" value="F:oxidoreductase activity"/>
    <property type="evidence" value="ECO:0007669"/>
    <property type="project" value="InterPro"/>
</dbReference>
<dbReference type="InterPro" id="IPR011032">
    <property type="entry name" value="GroES-like_sf"/>
</dbReference>